<sequence length="47" mass="5335">MGRSPSVTQKKCHGTQKMSGETMANMDEPVKSLFCNNRLRNLTNFVF</sequence>
<protein>
    <submittedName>
        <fullName evidence="2">Patched family protein</fullName>
    </submittedName>
</protein>
<evidence type="ECO:0000256" key="1">
    <source>
        <dbReference type="SAM" id="MobiDB-lite"/>
    </source>
</evidence>
<dbReference type="EMBL" id="GGEC01048774">
    <property type="protein sequence ID" value="MBX29258.1"/>
    <property type="molecule type" value="Transcribed_RNA"/>
</dbReference>
<reference evidence="2" key="1">
    <citation type="submission" date="2018-02" db="EMBL/GenBank/DDBJ databases">
        <title>Rhizophora mucronata_Transcriptome.</title>
        <authorList>
            <person name="Meera S.P."/>
            <person name="Sreeshan A."/>
            <person name="Augustine A."/>
        </authorList>
    </citation>
    <scope>NUCLEOTIDE SEQUENCE</scope>
    <source>
        <tissue evidence="2">Leaf</tissue>
    </source>
</reference>
<accession>A0A2P2MG94</accession>
<name>A0A2P2MG94_RHIMU</name>
<organism evidence="2">
    <name type="scientific">Rhizophora mucronata</name>
    <name type="common">Asiatic mangrove</name>
    <dbReference type="NCBI Taxonomy" id="61149"/>
    <lineage>
        <taxon>Eukaryota</taxon>
        <taxon>Viridiplantae</taxon>
        <taxon>Streptophyta</taxon>
        <taxon>Embryophyta</taxon>
        <taxon>Tracheophyta</taxon>
        <taxon>Spermatophyta</taxon>
        <taxon>Magnoliopsida</taxon>
        <taxon>eudicotyledons</taxon>
        <taxon>Gunneridae</taxon>
        <taxon>Pentapetalae</taxon>
        <taxon>rosids</taxon>
        <taxon>fabids</taxon>
        <taxon>Malpighiales</taxon>
        <taxon>Rhizophoraceae</taxon>
        <taxon>Rhizophora</taxon>
    </lineage>
</organism>
<dbReference type="AlphaFoldDB" id="A0A2P2MG94"/>
<evidence type="ECO:0000313" key="2">
    <source>
        <dbReference type="EMBL" id="MBX29258.1"/>
    </source>
</evidence>
<feature type="region of interest" description="Disordered" evidence="1">
    <location>
        <begin position="1"/>
        <end position="23"/>
    </location>
</feature>
<proteinExistence type="predicted"/>